<organism evidence="2 3">
    <name type="scientific">Mucilaginibacter xinganensis</name>
    <dbReference type="NCBI Taxonomy" id="1234841"/>
    <lineage>
        <taxon>Bacteria</taxon>
        <taxon>Pseudomonadati</taxon>
        <taxon>Bacteroidota</taxon>
        <taxon>Sphingobacteriia</taxon>
        <taxon>Sphingobacteriales</taxon>
        <taxon>Sphingobacteriaceae</taxon>
        <taxon>Mucilaginibacter</taxon>
    </lineage>
</organism>
<accession>A0A223NT58</accession>
<gene>
    <name evidence="2" type="ORF">MuYL_1185</name>
</gene>
<reference evidence="2 3" key="1">
    <citation type="submission" date="2017-08" db="EMBL/GenBank/DDBJ databases">
        <title>Complete genome sequence of Mucilaginibacter sp. strain BJC16-A31.</title>
        <authorList>
            <consortium name="Henan University of Science and Technology"/>
            <person name="You X."/>
        </authorList>
    </citation>
    <scope>NUCLEOTIDE SEQUENCE [LARGE SCALE GENOMIC DNA]</scope>
    <source>
        <strain evidence="2 3">BJC16-A31</strain>
    </source>
</reference>
<feature type="transmembrane region" description="Helical" evidence="1">
    <location>
        <begin position="21"/>
        <end position="39"/>
    </location>
</feature>
<dbReference type="KEGG" id="muc:MuYL_1185"/>
<keyword evidence="1" id="KW-0812">Transmembrane</keyword>
<sequence>MKDFLTLRSKMLFCSIKEWNVTLVFWGIVLLVEVLINVLK</sequence>
<keyword evidence="3" id="KW-1185">Reference proteome</keyword>
<dbReference type="EMBL" id="CP022743">
    <property type="protein sequence ID" value="ASU33085.1"/>
    <property type="molecule type" value="Genomic_DNA"/>
</dbReference>
<evidence type="ECO:0000256" key="1">
    <source>
        <dbReference type="SAM" id="Phobius"/>
    </source>
</evidence>
<protein>
    <submittedName>
        <fullName evidence="2">Uncharacterized protein</fullName>
    </submittedName>
</protein>
<evidence type="ECO:0000313" key="2">
    <source>
        <dbReference type="EMBL" id="ASU33085.1"/>
    </source>
</evidence>
<evidence type="ECO:0000313" key="3">
    <source>
        <dbReference type="Proteomes" id="UP000215002"/>
    </source>
</evidence>
<keyword evidence="1" id="KW-0472">Membrane</keyword>
<dbReference type="RefSeq" id="WP_262493656.1">
    <property type="nucleotide sequence ID" value="NZ_CP022743.1"/>
</dbReference>
<name>A0A223NT58_9SPHI</name>
<proteinExistence type="predicted"/>
<dbReference type="Proteomes" id="UP000215002">
    <property type="component" value="Chromosome"/>
</dbReference>
<keyword evidence="1" id="KW-1133">Transmembrane helix</keyword>
<dbReference type="AlphaFoldDB" id="A0A223NT58"/>